<dbReference type="CDD" id="cd09604">
    <property type="entry name" value="M1_APN_like"/>
    <property type="match status" value="1"/>
</dbReference>
<evidence type="ECO:0000259" key="3">
    <source>
        <dbReference type="Pfam" id="PF01433"/>
    </source>
</evidence>
<dbReference type="GO" id="GO:0008270">
    <property type="term" value="F:zinc ion binding"/>
    <property type="evidence" value="ECO:0007669"/>
    <property type="project" value="InterPro"/>
</dbReference>
<feature type="binding site" evidence="2">
    <location>
        <position position="298"/>
    </location>
    <ligand>
        <name>Zn(2+)</name>
        <dbReference type="ChEBI" id="CHEBI:29105"/>
        <note>catalytic</note>
    </ligand>
</feature>
<dbReference type="Gene3D" id="1.10.390.10">
    <property type="entry name" value="Neutral Protease Domain 2"/>
    <property type="match status" value="1"/>
</dbReference>
<dbReference type="PATRIC" id="fig|157838.3.peg.738"/>
<accession>A0A0Q3WVN2</accession>
<evidence type="ECO:0000313" key="5">
    <source>
        <dbReference type="Proteomes" id="UP000051888"/>
    </source>
</evidence>
<dbReference type="GO" id="GO:0008237">
    <property type="term" value="F:metallopeptidase activity"/>
    <property type="evidence" value="ECO:0007669"/>
    <property type="project" value="InterPro"/>
</dbReference>
<feature type="active site" description="Proton donor" evidence="1">
    <location>
        <position position="370"/>
    </location>
</feature>
<dbReference type="Pfam" id="PF01433">
    <property type="entry name" value="Peptidase_M1"/>
    <property type="match status" value="1"/>
</dbReference>
<evidence type="ECO:0000313" key="4">
    <source>
        <dbReference type="EMBL" id="KQL52653.1"/>
    </source>
</evidence>
<proteinExistence type="predicted"/>
<dbReference type="InterPro" id="IPR034015">
    <property type="entry name" value="M1_LTA4H"/>
</dbReference>
<dbReference type="InterPro" id="IPR014782">
    <property type="entry name" value="Peptidase_M1_dom"/>
</dbReference>
<feature type="binding site" evidence="2">
    <location>
        <position position="321"/>
    </location>
    <ligand>
        <name>Zn(2+)</name>
        <dbReference type="ChEBI" id="CHEBI:29105"/>
        <note>catalytic</note>
    </ligand>
</feature>
<feature type="active site" description="Proton acceptor" evidence="1">
    <location>
        <position position="299"/>
    </location>
</feature>
<dbReference type="PANTHER" id="PTHR45726">
    <property type="entry name" value="LEUKOTRIENE A-4 HYDROLASE"/>
    <property type="match status" value="1"/>
</dbReference>
<feature type="binding site" evidence="2">
    <location>
        <position position="302"/>
    </location>
    <ligand>
        <name>Zn(2+)</name>
        <dbReference type="ChEBI" id="CHEBI:29105"/>
        <note>catalytic</note>
    </ligand>
</feature>
<feature type="domain" description="Peptidase M1 membrane alanine aminopeptidase" evidence="3">
    <location>
        <begin position="242"/>
        <end position="334"/>
    </location>
</feature>
<dbReference type="PANTHER" id="PTHR45726:SF3">
    <property type="entry name" value="LEUKOTRIENE A-4 HYDROLASE"/>
    <property type="match status" value="1"/>
</dbReference>
<dbReference type="EMBL" id="LJJC01000004">
    <property type="protein sequence ID" value="KQL52653.1"/>
    <property type="molecule type" value="Genomic_DNA"/>
</dbReference>
<name>A0A0Q3WVN2_9BACI</name>
<keyword evidence="2" id="KW-0479">Metal-binding</keyword>
<keyword evidence="2" id="KW-0862">Zinc</keyword>
<sequence>MLGFKPSFIKQGNESKYRINLTMNTNGVFHIESTIKIKNTSADAWNELVFYFIPNMSTKKNAPQLEYPSTINFKKVEINEKNVSFKLDKDTLKLPLSSNIQPKKETVVHFSYDFTLPEKGLRLTKSGNNYFLAQFYPMLATYRNHKWNKEKYQLRGESYHTGFSDFKITYDIPKEFTITSTSQNDEYPSENRGSFEINNVKEVFISILKNPKFVLKKENNVSIRVFGMENDIELYKEISDVALDALNFFQQNIGPYPFKQLDIVLGEMGMEYPGIITAGSIYNSQQVSSEALKNMVVHEIAHQWFYAIISNDSFNDAWLDEGFANFAESLYYFSSTKEKVPYNLIKRPSKELVVNLPIDKYRNNQSSYIYGESMNMLWKLFEKRGGINKAKEFLKTYYQLYKFKELNTQEFVRFTKAYFNLKDNSDFEGWLKLN</sequence>
<keyword evidence="5" id="KW-1185">Reference proteome</keyword>
<reference evidence="4 5" key="1">
    <citation type="submission" date="2015-09" db="EMBL/GenBank/DDBJ databases">
        <title>Genome sequencing project for genomic taxonomy and phylogenomics of Bacillus-like bacteria.</title>
        <authorList>
            <person name="Liu B."/>
            <person name="Wang J."/>
            <person name="Zhu Y."/>
            <person name="Liu G."/>
            <person name="Chen Q."/>
            <person name="Chen Z."/>
            <person name="Lan J."/>
            <person name="Che J."/>
            <person name="Ge C."/>
            <person name="Shi H."/>
            <person name="Pan Z."/>
            <person name="Liu X."/>
        </authorList>
    </citation>
    <scope>NUCLEOTIDE SEQUENCE [LARGE SCALE GENOMIC DNA]</scope>
    <source>
        <strain evidence="4 5">LMG 18435</strain>
    </source>
</reference>
<dbReference type="Proteomes" id="UP000051888">
    <property type="component" value="Unassembled WGS sequence"/>
</dbReference>
<dbReference type="InterPro" id="IPR027268">
    <property type="entry name" value="Peptidase_M4/M1_CTD_sf"/>
</dbReference>
<protein>
    <recommendedName>
        <fullName evidence="3">Peptidase M1 membrane alanine aminopeptidase domain-containing protein</fullName>
    </recommendedName>
</protein>
<comment type="caution">
    <text evidence="4">The sequence shown here is derived from an EMBL/GenBank/DDBJ whole genome shotgun (WGS) entry which is preliminary data.</text>
</comment>
<evidence type="ECO:0000256" key="1">
    <source>
        <dbReference type="PIRSR" id="PIRSR634015-1"/>
    </source>
</evidence>
<gene>
    <name evidence="4" type="ORF">AN964_03320</name>
</gene>
<dbReference type="STRING" id="157838.AN964_03320"/>
<comment type="cofactor">
    <cofactor evidence="2">
        <name>Zn(2+)</name>
        <dbReference type="ChEBI" id="CHEBI:29105"/>
    </cofactor>
    <text evidence="2">Binds 1 zinc ion per subunit.</text>
</comment>
<organism evidence="4 5">
    <name type="scientific">Heyndrickxia shackletonii</name>
    <dbReference type="NCBI Taxonomy" id="157838"/>
    <lineage>
        <taxon>Bacteria</taxon>
        <taxon>Bacillati</taxon>
        <taxon>Bacillota</taxon>
        <taxon>Bacilli</taxon>
        <taxon>Bacillales</taxon>
        <taxon>Bacillaceae</taxon>
        <taxon>Heyndrickxia</taxon>
    </lineage>
</organism>
<evidence type="ECO:0000256" key="2">
    <source>
        <dbReference type="PIRSR" id="PIRSR634015-3"/>
    </source>
</evidence>
<dbReference type="SUPFAM" id="SSF55486">
    <property type="entry name" value="Metalloproteases ('zincins'), catalytic domain"/>
    <property type="match status" value="1"/>
</dbReference>
<dbReference type="AlphaFoldDB" id="A0A0Q3WVN2"/>